<sequence length="77" mass="8851">MNILMQSKPEDVEKECMVKLKFLGVEDMNLEGWYSCNIVLDIEFEYERENIKSMICASLGLTGCIVSKSMSAEIKFF</sequence>
<gene>
    <name evidence="1" type="ORF">Gferi_04760</name>
</gene>
<dbReference type="EMBL" id="CP017269">
    <property type="protein sequence ID" value="AOT68924.1"/>
    <property type="molecule type" value="Genomic_DNA"/>
</dbReference>
<protein>
    <submittedName>
        <fullName evidence="1">Uncharacterized protein</fullName>
    </submittedName>
</protein>
<name>A0A1D8GDE7_9FIRM</name>
<keyword evidence="2" id="KW-1185">Reference proteome</keyword>
<evidence type="ECO:0000313" key="1">
    <source>
        <dbReference type="EMBL" id="AOT68924.1"/>
    </source>
</evidence>
<dbReference type="KEGG" id="gfe:Gferi_04760"/>
<dbReference type="Proteomes" id="UP000095743">
    <property type="component" value="Chromosome"/>
</dbReference>
<reference evidence="1 2" key="1">
    <citation type="submission" date="2016-09" db="EMBL/GenBank/DDBJ databases">
        <title>Genomic analysis reveals versatility of anaerobic energy metabolism of Geosporobacter ferrireducens IRF9 of phylum Firmicutes.</title>
        <authorList>
            <person name="Kim S.-J."/>
        </authorList>
    </citation>
    <scope>NUCLEOTIDE SEQUENCE [LARGE SCALE GENOMIC DNA]</scope>
    <source>
        <strain evidence="1 2">IRF9</strain>
    </source>
</reference>
<evidence type="ECO:0000313" key="2">
    <source>
        <dbReference type="Proteomes" id="UP000095743"/>
    </source>
</evidence>
<organism evidence="1 2">
    <name type="scientific">Geosporobacter ferrireducens</name>
    <dbReference type="NCBI Taxonomy" id="1424294"/>
    <lineage>
        <taxon>Bacteria</taxon>
        <taxon>Bacillati</taxon>
        <taxon>Bacillota</taxon>
        <taxon>Clostridia</taxon>
        <taxon>Peptostreptococcales</taxon>
        <taxon>Thermotaleaceae</taxon>
        <taxon>Geosporobacter</taxon>
    </lineage>
</organism>
<accession>A0A1D8GDE7</accession>
<dbReference type="AlphaFoldDB" id="A0A1D8GDE7"/>
<proteinExistence type="predicted"/>